<protein>
    <submittedName>
        <fullName evidence="12">SusC/RagA family TonB-linked outer membrane protein</fullName>
    </submittedName>
</protein>
<feature type="domain" description="TonB-dependent receptor plug" evidence="11">
    <location>
        <begin position="48"/>
        <end position="152"/>
    </location>
</feature>
<comment type="subcellular location">
    <subcellularLocation>
        <location evidence="1 8">Cell outer membrane</location>
        <topology evidence="1 8">Multi-pass membrane protein</topology>
    </subcellularLocation>
</comment>
<evidence type="ECO:0000313" key="13">
    <source>
        <dbReference type="Proteomes" id="UP000017831"/>
    </source>
</evidence>
<organism evidence="12 13">
    <name type="scientific">Phocaeicola massiliensis B84634 = Timone 84634 = DSM 17679 = JCM 13223</name>
    <dbReference type="NCBI Taxonomy" id="1121098"/>
    <lineage>
        <taxon>Bacteria</taxon>
        <taxon>Pseudomonadati</taxon>
        <taxon>Bacteroidota</taxon>
        <taxon>Bacteroidia</taxon>
        <taxon>Bacteroidales</taxon>
        <taxon>Bacteroidaceae</taxon>
        <taxon>Phocaeicola</taxon>
    </lineage>
</organism>
<evidence type="ECO:0000256" key="3">
    <source>
        <dbReference type="ARBA" id="ARBA00022452"/>
    </source>
</evidence>
<dbReference type="Pfam" id="PF00593">
    <property type="entry name" value="TonB_dep_Rec_b-barrel"/>
    <property type="match status" value="1"/>
</dbReference>
<dbReference type="SUPFAM" id="SSF56935">
    <property type="entry name" value="Porins"/>
    <property type="match status" value="1"/>
</dbReference>
<dbReference type="Pfam" id="PF07715">
    <property type="entry name" value="Plug"/>
    <property type="match status" value="1"/>
</dbReference>
<dbReference type="GO" id="GO:0009279">
    <property type="term" value="C:cell outer membrane"/>
    <property type="evidence" value="ECO:0007669"/>
    <property type="project" value="UniProtKB-SubCell"/>
</dbReference>
<dbReference type="Proteomes" id="UP000017831">
    <property type="component" value="Unassembled WGS sequence"/>
</dbReference>
<feature type="domain" description="TonB-dependent receptor-like beta-barrel" evidence="10">
    <location>
        <begin position="323"/>
        <end position="779"/>
    </location>
</feature>
<proteinExistence type="inferred from homology"/>
<evidence type="ECO:0000259" key="10">
    <source>
        <dbReference type="Pfam" id="PF00593"/>
    </source>
</evidence>
<evidence type="ECO:0000256" key="2">
    <source>
        <dbReference type="ARBA" id="ARBA00022448"/>
    </source>
</evidence>
<keyword evidence="2 8" id="KW-0813">Transport</keyword>
<comment type="similarity">
    <text evidence="8 9">Belongs to the TonB-dependent receptor family.</text>
</comment>
<comment type="caution">
    <text evidence="12">The sequence shown here is derived from an EMBL/GenBank/DDBJ whole genome shotgun (WGS) entry which is preliminary data.</text>
</comment>
<name>U6RAY9_9BACT</name>
<dbReference type="InterPro" id="IPR000531">
    <property type="entry name" value="Beta-barrel_TonB"/>
</dbReference>
<keyword evidence="7 8" id="KW-0998">Cell outer membrane</keyword>
<dbReference type="PROSITE" id="PS52016">
    <property type="entry name" value="TONB_DEPENDENT_REC_3"/>
    <property type="match status" value="1"/>
</dbReference>
<evidence type="ECO:0000256" key="4">
    <source>
        <dbReference type="ARBA" id="ARBA00022692"/>
    </source>
</evidence>
<dbReference type="STRING" id="1121098.HMPREF1534_02766"/>
<keyword evidence="6 8" id="KW-0472">Membrane</keyword>
<evidence type="ECO:0000256" key="1">
    <source>
        <dbReference type="ARBA" id="ARBA00004571"/>
    </source>
</evidence>
<evidence type="ECO:0000256" key="6">
    <source>
        <dbReference type="ARBA" id="ARBA00023136"/>
    </source>
</evidence>
<keyword evidence="4 8" id="KW-0812">Transmembrane</keyword>
<dbReference type="InterPro" id="IPR036942">
    <property type="entry name" value="Beta-barrel_TonB_sf"/>
</dbReference>
<dbReference type="NCBIfam" id="TIGR04057">
    <property type="entry name" value="SusC_RagA_signa"/>
    <property type="match status" value="1"/>
</dbReference>
<evidence type="ECO:0000256" key="5">
    <source>
        <dbReference type="ARBA" id="ARBA00023077"/>
    </source>
</evidence>
<keyword evidence="5 9" id="KW-0798">TonB box</keyword>
<dbReference type="eggNOG" id="COG4771">
    <property type="taxonomic scope" value="Bacteria"/>
</dbReference>
<dbReference type="HOGENOM" id="CLU_004317_1_1_10"/>
<evidence type="ECO:0000313" key="12">
    <source>
        <dbReference type="EMBL" id="EOA53645.1"/>
    </source>
</evidence>
<gene>
    <name evidence="12" type="ORF">HMPREF1534_02766</name>
</gene>
<keyword evidence="3 8" id="KW-1134">Transmembrane beta strand</keyword>
<dbReference type="InterPro" id="IPR039426">
    <property type="entry name" value="TonB-dep_rcpt-like"/>
</dbReference>
<dbReference type="Gene3D" id="2.40.170.20">
    <property type="entry name" value="TonB-dependent receptor, beta-barrel domain"/>
    <property type="match status" value="1"/>
</dbReference>
<keyword evidence="13" id="KW-1185">Reference proteome</keyword>
<evidence type="ECO:0000256" key="8">
    <source>
        <dbReference type="PROSITE-ProRule" id="PRU01360"/>
    </source>
</evidence>
<dbReference type="InterPro" id="IPR023997">
    <property type="entry name" value="TonB-dep_OMP_SusC/RagA_CS"/>
</dbReference>
<reference evidence="12 13" key="1">
    <citation type="submission" date="2013-04" db="EMBL/GenBank/DDBJ databases">
        <title>The Genome Sequence of Bacteroides massiliensis DSM 17679.</title>
        <authorList>
            <consortium name="The Broad Institute Genomics Platform"/>
            <person name="Earl A."/>
            <person name="Ward D."/>
            <person name="Feldgarden M."/>
            <person name="Gevers D."/>
            <person name="Martens E."/>
            <person name="Fenner L."/>
            <person name="Roux V."/>
            <person name="Mallet M.N."/>
            <person name="Raoult D."/>
            <person name="Walker B."/>
            <person name="Young S."/>
            <person name="Zeng Q."/>
            <person name="Gargeya S."/>
            <person name="Fitzgerald M."/>
            <person name="Haas B."/>
            <person name="Abouelleil A."/>
            <person name="Allen A.W."/>
            <person name="Alvarado L."/>
            <person name="Arachchi H.M."/>
            <person name="Berlin A.M."/>
            <person name="Chapman S.B."/>
            <person name="Gainer-Dewar J."/>
            <person name="Goldberg J."/>
            <person name="Griggs A."/>
            <person name="Gujja S."/>
            <person name="Hansen M."/>
            <person name="Howarth C."/>
            <person name="Imamovic A."/>
            <person name="Ireland A."/>
            <person name="Larimer J."/>
            <person name="McCowan C."/>
            <person name="Murphy C."/>
            <person name="Pearson M."/>
            <person name="Poon T.W."/>
            <person name="Priest M."/>
            <person name="Roberts A."/>
            <person name="Saif S."/>
            <person name="Shea T."/>
            <person name="Sisk P."/>
            <person name="Sykes S."/>
            <person name="Wortman J."/>
            <person name="Nusbaum C."/>
            <person name="Birren B."/>
        </authorList>
    </citation>
    <scope>NUCLEOTIDE SEQUENCE [LARGE SCALE GENOMIC DNA]</scope>
    <source>
        <strain evidence="13">B84634 / Timone 84634 / DSM 17679 / JCM 13223</strain>
    </source>
</reference>
<dbReference type="InterPro" id="IPR037066">
    <property type="entry name" value="Plug_dom_sf"/>
</dbReference>
<dbReference type="Gene3D" id="2.170.130.10">
    <property type="entry name" value="TonB-dependent receptor, plug domain"/>
    <property type="match status" value="1"/>
</dbReference>
<evidence type="ECO:0000256" key="9">
    <source>
        <dbReference type="RuleBase" id="RU003357"/>
    </source>
</evidence>
<dbReference type="PATRIC" id="fig|1121098.3.peg.2800"/>
<dbReference type="AlphaFoldDB" id="U6RAY9"/>
<dbReference type="FunFam" id="2.170.130.10:FF:000003">
    <property type="entry name" value="SusC/RagA family TonB-linked outer membrane protein"/>
    <property type="match status" value="1"/>
</dbReference>
<dbReference type="InterPro" id="IPR012910">
    <property type="entry name" value="Plug_dom"/>
</dbReference>
<evidence type="ECO:0000256" key="7">
    <source>
        <dbReference type="ARBA" id="ARBA00023237"/>
    </source>
</evidence>
<evidence type="ECO:0000259" key="11">
    <source>
        <dbReference type="Pfam" id="PF07715"/>
    </source>
</evidence>
<dbReference type="NCBIfam" id="TIGR04056">
    <property type="entry name" value="OMP_RagA_SusC"/>
    <property type="match status" value="1"/>
</dbReference>
<accession>U6RAY9</accession>
<dbReference type="EMBL" id="AQHY01000030">
    <property type="protein sequence ID" value="EOA53645.1"/>
    <property type="molecule type" value="Genomic_DNA"/>
</dbReference>
<sequence>MQVSYIGYVTKDIKITSTTNNLSIKLAEDTETLDEVVVVGYGVQKKVNLTGAVASVDFEEQTKSRPITTVSSALAGLSPGLQASSGSAMPGEDNTTLRVRGVGTMNTASPLVIIDGMEGSLNAVNPLDVENISILKDAASCAIYGARAANGVILVTTKTGTRDKISINYSGRISFNSPTRMIKMMSNYADYMELMNESYRNVGKSDDLFDQKYIDLWREKSKDPNGLNENGVPNYIAYPNTDWAEELFSGGVIHDHNLSVSGGSDKIRFLLSAGYQDNEGVVDNTANKRYSMRANIEANPTKWLTVGTRTYASQMDREVGDFSNANNFLRQSTAGTYPYWNGSYGYPECPDERATANNPLYKLARNDGFKRYNRFNTTLFSKIKFFEDLSWDFNFNYNRYIYETRQHGVPAYQTRFSDGVIVDGITPPSQLSTSFDYESNYSYTLENLINYHHTFAQKHDVSALLGYQEFYKNYYKVNAAKKGLIDESLNQFDEATEMTSIGGSTEDYATRSYFGRVNYAYDSRYLFEANFRYDGSSRFHKDHRWGFFPSLSGAWRISEESFMESTRSWLDNLKIRLSWGKLGNSEIGNYEYQSVYGPSRYVFGNALASGLAITAASNELLQWEATTTTNFGIDASLLNNRLTASIDIYHKMTTGILYRPTMEYVLGNHTAPRQNIAEVSNDGIEFSLGWRDRIGKVEYSVSGNFSYNKNKVDKYNGEYTKTWVEDPNNTLTGGKWTDNIGDVSSGGNTPVVEGHMLNEYRYRSVYKGNGKYFNADGSVNPAGGPKGGMIRTEEDMNWVKAMMDAGYKFKPGNSIGKANIYYGDYIYADVNGDGVYGDSDDEEFQGRSKTPKYNFGFQASAAWNGFDISMVWAGAAGFDIYWGPTAGYNAAKTEWGNNIAQRIADDHYFYDPSNPDDPRTNINGKYPRMTYLDGNVQNNASSNRWLYNGDYIKLKNLSLGYTLPQKWVTKVAMQNARIYVSAENLLTITSFEGQDPESATGMGYAPFRSIAIGANITF</sequence>
<dbReference type="InterPro" id="IPR023996">
    <property type="entry name" value="TonB-dep_OMP_SusC/RagA"/>
</dbReference>